<comment type="caution">
    <text evidence="2">The sequence shown here is derived from an EMBL/GenBank/DDBJ whole genome shotgun (WGS) entry which is preliminary data.</text>
</comment>
<feature type="compositionally biased region" description="Polar residues" evidence="1">
    <location>
        <begin position="59"/>
        <end position="74"/>
    </location>
</feature>
<feature type="region of interest" description="Disordered" evidence="1">
    <location>
        <begin position="52"/>
        <end position="74"/>
    </location>
</feature>
<gene>
    <name evidence="2" type="ORF">S01H4_38717</name>
</gene>
<name>X1BCL3_9ZZZZ</name>
<dbReference type="EMBL" id="BART01020901">
    <property type="protein sequence ID" value="GAG93689.1"/>
    <property type="molecule type" value="Genomic_DNA"/>
</dbReference>
<protein>
    <submittedName>
        <fullName evidence="2">Uncharacterized protein</fullName>
    </submittedName>
</protein>
<accession>X1BCL3</accession>
<reference evidence="2" key="1">
    <citation type="journal article" date="2014" name="Front. Microbiol.">
        <title>High frequency of phylogenetically diverse reductive dehalogenase-homologous genes in deep subseafloor sedimentary metagenomes.</title>
        <authorList>
            <person name="Kawai M."/>
            <person name="Futagami T."/>
            <person name="Toyoda A."/>
            <person name="Takaki Y."/>
            <person name="Nishi S."/>
            <person name="Hori S."/>
            <person name="Arai W."/>
            <person name="Tsubouchi T."/>
            <person name="Morono Y."/>
            <person name="Uchiyama I."/>
            <person name="Ito T."/>
            <person name="Fujiyama A."/>
            <person name="Inagaki F."/>
            <person name="Takami H."/>
        </authorList>
    </citation>
    <scope>NUCLEOTIDE SEQUENCE</scope>
    <source>
        <strain evidence="2">Expedition CK06-06</strain>
    </source>
</reference>
<proteinExistence type="predicted"/>
<organism evidence="2">
    <name type="scientific">marine sediment metagenome</name>
    <dbReference type="NCBI Taxonomy" id="412755"/>
    <lineage>
        <taxon>unclassified sequences</taxon>
        <taxon>metagenomes</taxon>
        <taxon>ecological metagenomes</taxon>
    </lineage>
</organism>
<sequence length="74" mass="8714">NKAKLRNAKMNVSLYIIKDYEQKPRFSLNKNKAKTNPNPKMNINFYLVRNYENKRLQTPEKQSQTNPIKTSSAL</sequence>
<evidence type="ECO:0000256" key="1">
    <source>
        <dbReference type="SAM" id="MobiDB-lite"/>
    </source>
</evidence>
<feature type="non-terminal residue" evidence="2">
    <location>
        <position position="1"/>
    </location>
</feature>
<dbReference type="AlphaFoldDB" id="X1BCL3"/>
<evidence type="ECO:0000313" key="2">
    <source>
        <dbReference type="EMBL" id="GAG93689.1"/>
    </source>
</evidence>